<reference evidence="4 5" key="1">
    <citation type="submission" date="2017-12" db="EMBL/GenBank/DDBJ databases">
        <title>Phylogenetic diversity of female urinary microbiome.</title>
        <authorList>
            <person name="Thomas-White K."/>
            <person name="Wolfe A.J."/>
        </authorList>
    </citation>
    <scope>NUCLEOTIDE SEQUENCE [LARGE SCALE GENOMIC DNA]</scope>
    <source>
        <strain evidence="4 5">UMB0402</strain>
    </source>
</reference>
<dbReference type="InterPro" id="IPR028098">
    <property type="entry name" value="Glyco_trans_4-like_N"/>
</dbReference>
<keyword evidence="2 4" id="KW-0808">Transferase</keyword>
<dbReference type="RefSeq" id="WP_024331130.1">
    <property type="nucleotide sequence ID" value="NZ_JASOXK010000002.1"/>
</dbReference>
<proteinExistence type="predicted"/>
<organism evidence="4 5">
    <name type="scientific">Winkia neuii</name>
    <dbReference type="NCBI Taxonomy" id="33007"/>
    <lineage>
        <taxon>Bacteria</taxon>
        <taxon>Bacillati</taxon>
        <taxon>Actinomycetota</taxon>
        <taxon>Actinomycetes</taxon>
        <taxon>Actinomycetales</taxon>
        <taxon>Actinomycetaceae</taxon>
        <taxon>Winkia</taxon>
    </lineage>
</organism>
<dbReference type="Gene3D" id="3.40.50.2000">
    <property type="entry name" value="Glycogen Phosphorylase B"/>
    <property type="match status" value="2"/>
</dbReference>
<comment type="caution">
    <text evidence="4">The sequence shown here is derived from an EMBL/GenBank/DDBJ whole genome shotgun (WGS) entry which is preliminary data.</text>
</comment>
<protein>
    <submittedName>
        <fullName evidence="4">Glycosyltransferase WbuB</fullName>
    </submittedName>
</protein>
<evidence type="ECO:0000313" key="5">
    <source>
        <dbReference type="Proteomes" id="UP000235122"/>
    </source>
</evidence>
<dbReference type="CDD" id="cd03794">
    <property type="entry name" value="GT4_WbuB-like"/>
    <property type="match status" value="1"/>
</dbReference>
<sequence length="421" mass="46131">MRILILSQLWEPESGISQRRASKLTQCLLDAGHDITVVASPPHYPGGKLISPAPQHQPGGFERRGPHYRIYRTAFREHDFSLPSRIGDQAIFMCSAFAKAFSLCLKNRYGLLISTAPPMPNLFAQRVLADIFRLPTLVDLRDAWPDLLDYLGEGNTPTSVPAKVRAQLMAALGGVTKVAMRRCIRRAGALTVTSADFAASLRERTHSHVGLVYNTLDAAPAVIAANRQVAGELRILYAGNIGRAQGLGTAFDALRILQRRQIPVRLRLVGGGAHLPTLRRRAKEAQLPVEFVSRVRREELGEHFEWAHTALVTLRDWEPLRSTVPSKLFEDLYRGIHVTVSANGESAKIISAARAGSAVPAGDGLALADLWQDLYEHPAQLQVGGAGRTWISQHAASAQQTRNFLEAVAAATRPLKQRGKV</sequence>
<feature type="domain" description="Glycosyltransferase subfamily 4-like N-terminal" evidence="3">
    <location>
        <begin position="18"/>
        <end position="204"/>
    </location>
</feature>
<dbReference type="Pfam" id="PF13692">
    <property type="entry name" value="Glyco_trans_1_4"/>
    <property type="match status" value="1"/>
</dbReference>
<gene>
    <name evidence="4" type="ORF">CYJ19_03120</name>
</gene>
<evidence type="ECO:0000256" key="2">
    <source>
        <dbReference type="ARBA" id="ARBA00022679"/>
    </source>
</evidence>
<keyword evidence="5" id="KW-1185">Reference proteome</keyword>
<dbReference type="GO" id="GO:0016757">
    <property type="term" value="F:glycosyltransferase activity"/>
    <property type="evidence" value="ECO:0007669"/>
    <property type="project" value="UniProtKB-KW"/>
</dbReference>
<accession>A0A2I1INF1</accession>
<dbReference type="GeneID" id="35867805"/>
<dbReference type="EMBL" id="PKKO01000002">
    <property type="protein sequence ID" value="PKY72651.1"/>
    <property type="molecule type" value="Genomic_DNA"/>
</dbReference>
<evidence type="ECO:0000259" key="3">
    <source>
        <dbReference type="Pfam" id="PF13579"/>
    </source>
</evidence>
<dbReference type="SUPFAM" id="SSF53756">
    <property type="entry name" value="UDP-Glycosyltransferase/glycogen phosphorylase"/>
    <property type="match status" value="1"/>
</dbReference>
<dbReference type="STRING" id="33007.HMPREF3198_01602"/>
<name>A0A2I1INF1_9ACTO</name>
<dbReference type="Pfam" id="PF13579">
    <property type="entry name" value="Glyco_trans_4_4"/>
    <property type="match status" value="1"/>
</dbReference>
<dbReference type="AlphaFoldDB" id="A0A2I1INF1"/>
<evidence type="ECO:0000313" key="4">
    <source>
        <dbReference type="EMBL" id="PKY72651.1"/>
    </source>
</evidence>
<dbReference type="Proteomes" id="UP000235122">
    <property type="component" value="Unassembled WGS sequence"/>
</dbReference>
<keyword evidence="1" id="KW-0328">Glycosyltransferase</keyword>
<evidence type="ECO:0000256" key="1">
    <source>
        <dbReference type="ARBA" id="ARBA00022676"/>
    </source>
</evidence>